<evidence type="ECO:0000256" key="3">
    <source>
        <dbReference type="ARBA" id="ARBA00023002"/>
    </source>
</evidence>
<dbReference type="SUPFAM" id="SSF52218">
    <property type="entry name" value="Flavoproteins"/>
    <property type="match status" value="1"/>
</dbReference>
<proteinExistence type="inferred from homology"/>
<comment type="cofactor">
    <cofactor evidence="6">
        <name>FMN</name>
        <dbReference type="ChEBI" id="CHEBI:58210"/>
    </cofactor>
    <text evidence="6">Binds 1 FMN per subunit.</text>
</comment>
<keyword evidence="4 6" id="KW-0520">NAD</keyword>
<evidence type="ECO:0000256" key="1">
    <source>
        <dbReference type="ARBA" id="ARBA00022630"/>
    </source>
</evidence>
<organism evidence="8 9">
    <name type="scientific">Mucilaginibacter dorajii</name>
    <dbReference type="NCBI Taxonomy" id="692994"/>
    <lineage>
        <taxon>Bacteria</taxon>
        <taxon>Pseudomonadati</taxon>
        <taxon>Bacteroidota</taxon>
        <taxon>Sphingobacteriia</taxon>
        <taxon>Sphingobacteriales</taxon>
        <taxon>Sphingobacteriaceae</taxon>
        <taxon>Mucilaginibacter</taxon>
    </lineage>
</organism>
<comment type="similarity">
    <text evidence="6">Belongs to the azoreductase type 1 family.</text>
</comment>
<reference evidence="9" key="1">
    <citation type="journal article" date="2019" name="Int. J. Syst. Evol. Microbiol.">
        <title>The Global Catalogue of Microorganisms (GCM) 10K type strain sequencing project: providing services to taxonomists for standard genome sequencing and annotation.</title>
        <authorList>
            <consortium name="The Broad Institute Genomics Platform"/>
            <consortium name="The Broad Institute Genome Sequencing Center for Infectious Disease"/>
            <person name="Wu L."/>
            <person name="Ma J."/>
        </authorList>
    </citation>
    <scope>NUCLEOTIDE SEQUENCE [LARGE SCALE GENOMIC DNA]</scope>
    <source>
        <strain evidence="9">JCM 16601</strain>
    </source>
</reference>
<evidence type="ECO:0000256" key="2">
    <source>
        <dbReference type="ARBA" id="ARBA00022643"/>
    </source>
</evidence>
<keyword evidence="9" id="KW-1185">Reference proteome</keyword>
<evidence type="ECO:0000256" key="6">
    <source>
        <dbReference type="HAMAP-Rule" id="MF_01216"/>
    </source>
</evidence>
<accession>A0ABP7P466</accession>
<comment type="function">
    <text evidence="6">Also exhibits azoreductase activity. Catalyzes the reductive cleavage of the azo bond in aromatic azo compounds to the corresponding amines.</text>
</comment>
<dbReference type="PANTHER" id="PTHR43741:SF4">
    <property type="entry name" value="FMN-DEPENDENT NADH:QUINONE OXIDOREDUCTASE"/>
    <property type="match status" value="1"/>
</dbReference>
<dbReference type="PANTHER" id="PTHR43741">
    <property type="entry name" value="FMN-DEPENDENT NADH-AZOREDUCTASE 1"/>
    <property type="match status" value="1"/>
</dbReference>
<dbReference type="EC" id="1.7.1.17" evidence="6"/>
<sequence>MKILHLVSSPRGAASFSVQLGNAIVQKLQTANPGSILTTHNLAQTPFPHLEDVHFQSFFTPAESRSPELLEAVKHSDAAIAELKEADVIVIGVPMYNFTIHSTLQAWINHIARANETFSYSGNGPEGLVKNKKVYLAIATGGVYSEGAMKAYDFTEPYLRTVLGFLGMTDVTTYRVEGLKVPTLQDNALNKAVESIEV</sequence>
<dbReference type="HAMAP" id="MF_01216">
    <property type="entry name" value="Azoreductase_type1"/>
    <property type="match status" value="1"/>
</dbReference>
<dbReference type="InterPro" id="IPR050104">
    <property type="entry name" value="FMN-dep_NADH:Q_OxRdtase_AzoR1"/>
</dbReference>
<gene>
    <name evidence="6" type="primary">azoR</name>
    <name evidence="8" type="ORF">GCM10022210_02860</name>
</gene>
<dbReference type="InterPro" id="IPR003680">
    <property type="entry name" value="Flavodoxin_fold"/>
</dbReference>
<feature type="binding site" evidence="6">
    <location>
        <begin position="95"/>
        <end position="98"/>
    </location>
    <ligand>
        <name>FMN</name>
        <dbReference type="ChEBI" id="CHEBI:58210"/>
    </ligand>
</feature>
<dbReference type="RefSeq" id="WP_259090469.1">
    <property type="nucleotide sequence ID" value="NZ_BAAAZC010000004.1"/>
</dbReference>
<comment type="catalytic activity">
    <reaction evidence="5">
        <text>N,N-dimethyl-1,4-phenylenediamine + anthranilate + 2 NAD(+) = 2-(4-dimethylaminophenyl)diazenylbenzoate + 2 NADH + 2 H(+)</text>
        <dbReference type="Rhea" id="RHEA:55872"/>
        <dbReference type="ChEBI" id="CHEBI:15378"/>
        <dbReference type="ChEBI" id="CHEBI:15783"/>
        <dbReference type="ChEBI" id="CHEBI:16567"/>
        <dbReference type="ChEBI" id="CHEBI:57540"/>
        <dbReference type="ChEBI" id="CHEBI:57945"/>
        <dbReference type="ChEBI" id="CHEBI:71579"/>
        <dbReference type="EC" id="1.7.1.17"/>
    </reaction>
    <physiologicalReaction direction="right-to-left" evidence="5">
        <dbReference type="Rhea" id="RHEA:55874"/>
    </physiologicalReaction>
</comment>
<dbReference type="EMBL" id="BAAAZC010000004">
    <property type="protein sequence ID" value="GAA3958897.1"/>
    <property type="molecule type" value="Genomic_DNA"/>
</dbReference>
<keyword evidence="3 6" id="KW-0560">Oxidoreductase</keyword>
<keyword evidence="1 6" id="KW-0285">Flavoprotein</keyword>
<dbReference type="Proteomes" id="UP001500742">
    <property type="component" value="Unassembled WGS sequence"/>
</dbReference>
<feature type="domain" description="Flavodoxin-like fold" evidence="7">
    <location>
        <begin position="1"/>
        <end position="196"/>
    </location>
</feature>
<dbReference type="Pfam" id="PF02525">
    <property type="entry name" value="Flavodoxin_2"/>
    <property type="match status" value="1"/>
</dbReference>
<feature type="binding site" evidence="6">
    <location>
        <position position="9"/>
    </location>
    <ligand>
        <name>FMN</name>
        <dbReference type="ChEBI" id="CHEBI:58210"/>
    </ligand>
</feature>
<dbReference type="EC" id="1.6.5.-" evidence="6"/>
<protein>
    <recommendedName>
        <fullName evidence="6">FMN dependent NADH:quinone oxidoreductase</fullName>
        <ecNumber evidence="6">1.6.5.-</ecNumber>
    </recommendedName>
    <alternativeName>
        <fullName evidence="6">Azo-dye reductase</fullName>
    </alternativeName>
    <alternativeName>
        <fullName evidence="6">FMN-dependent NADH-azo compound oxidoreductase</fullName>
    </alternativeName>
    <alternativeName>
        <fullName evidence="6">FMN-dependent NADH-azoreductase</fullName>
        <ecNumber evidence="6">1.7.1.17</ecNumber>
    </alternativeName>
</protein>
<evidence type="ECO:0000259" key="7">
    <source>
        <dbReference type="Pfam" id="PF02525"/>
    </source>
</evidence>
<comment type="subunit">
    <text evidence="6">Homodimer.</text>
</comment>
<name>A0ABP7P466_9SPHI</name>
<evidence type="ECO:0000256" key="4">
    <source>
        <dbReference type="ARBA" id="ARBA00023027"/>
    </source>
</evidence>
<evidence type="ECO:0000313" key="9">
    <source>
        <dbReference type="Proteomes" id="UP001500742"/>
    </source>
</evidence>
<dbReference type="Gene3D" id="3.40.50.360">
    <property type="match status" value="1"/>
</dbReference>
<evidence type="ECO:0000313" key="8">
    <source>
        <dbReference type="EMBL" id="GAA3958897.1"/>
    </source>
</evidence>
<comment type="caution">
    <text evidence="8">The sequence shown here is derived from an EMBL/GenBank/DDBJ whole genome shotgun (WGS) entry which is preliminary data.</text>
</comment>
<feature type="binding site" evidence="6">
    <location>
        <begin position="15"/>
        <end position="17"/>
    </location>
    <ligand>
        <name>FMN</name>
        <dbReference type="ChEBI" id="CHEBI:58210"/>
    </ligand>
</feature>
<dbReference type="InterPro" id="IPR023048">
    <property type="entry name" value="NADH:quinone_OxRdtase_FMN_depd"/>
</dbReference>
<dbReference type="InterPro" id="IPR029039">
    <property type="entry name" value="Flavoprotein-like_sf"/>
</dbReference>
<comment type="caution">
    <text evidence="6">Lacks conserved residue(s) required for the propagation of feature annotation.</text>
</comment>
<keyword evidence="2 6" id="KW-0288">FMN</keyword>
<comment type="catalytic activity">
    <reaction evidence="6">
        <text>2 a quinone + NADH + H(+) = 2 a 1,4-benzosemiquinone + NAD(+)</text>
        <dbReference type="Rhea" id="RHEA:65952"/>
        <dbReference type="ChEBI" id="CHEBI:15378"/>
        <dbReference type="ChEBI" id="CHEBI:57540"/>
        <dbReference type="ChEBI" id="CHEBI:57945"/>
        <dbReference type="ChEBI" id="CHEBI:132124"/>
        <dbReference type="ChEBI" id="CHEBI:134225"/>
    </reaction>
</comment>
<comment type="function">
    <text evidence="6">Quinone reductase that provides resistance to thiol-specific stress caused by electrophilic quinones.</text>
</comment>
<evidence type="ECO:0000256" key="5">
    <source>
        <dbReference type="ARBA" id="ARBA00048542"/>
    </source>
</evidence>